<keyword evidence="2" id="KW-0472">Membrane</keyword>
<dbReference type="Pfam" id="PF13578">
    <property type="entry name" value="Methyltransf_24"/>
    <property type="match status" value="1"/>
</dbReference>
<feature type="transmembrane region" description="Helical" evidence="2">
    <location>
        <begin position="73"/>
        <end position="92"/>
    </location>
</feature>
<organism evidence="3 4">
    <name type="scientific">Prorocentrum cordatum</name>
    <dbReference type="NCBI Taxonomy" id="2364126"/>
    <lineage>
        <taxon>Eukaryota</taxon>
        <taxon>Sar</taxon>
        <taxon>Alveolata</taxon>
        <taxon>Dinophyceae</taxon>
        <taxon>Prorocentrales</taxon>
        <taxon>Prorocentraceae</taxon>
        <taxon>Prorocentrum</taxon>
    </lineage>
</organism>
<keyword evidence="2" id="KW-0812">Transmembrane</keyword>
<accession>A0ABN9V355</accession>
<name>A0ABN9V355_9DINO</name>
<reference evidence="3" key="1">
    <citation type="submission" date="2023-10" db="EMBL/GenBank/DDBJ databases">
        <authorList>
            <person name="Chen Y."/>
            <person name="Shah S."/>
            <person name="Dougan E. K."/>
            <person name="Thang M."/>
            <person name="Chan C."/>
        </authorList>
    </citation>
    <scope>NUCLEOTIDE SEQUENCE [LARGE SCALE GENOMIC DNA]</scope>
</reference>
<proteinExistence type="predicted"/>
<feature type="compositionally biased region" description="Low complexity" evidence="1">
    <location>
        <begin position="447"/>
        <end position="463"/>
    </location>
</feature>
<dbReference type="SUPFAM" id="SSF53335">
    <property type="entry name" value="S-adenosyl-L-methionine-dependent methyltransferases"/>
    <property type="match status" value="1"/>
</dbReference>
<evidence type="ECO:0000313" key="4">
    <source>
        <dbReference type="Proteomes" id="UP001189429"/>
    </source>
</evidence>
<dbReference type="Gene3D" id="3.40.50.150">
    <property type="entry name" value="Vaccinia Virus protein VP39"/>
    <property type="match status" value="1"/>
</dbReference>
<feature type="region of interest" description="Disordered" evidence="1">
    <location>
        <begin position="441"/>
        <end position="463"/>
    </location>
</feature>
<keyword evidence="4" id="KW-1185">Reference proteome</keyword>
<comment type="caution">
    <text evidence="3">The sequence shown here is derived from an EMBL/GenBank/DDBJ whole genome shotgun (WGS) entry which is preliminary data.</text>
</comment>
<dbReference type="EMBL" id="CAUYUJ010016621">
    <property type="protein sequence ID" value="CAK0867229.1"/>
    <property type="molecule type" value="Genomic_DNA"/>
</dbReference>
<feature type="non-terminal residue" evidence="3">
    <location>
        <position position="533"/>
    </location>
</feature>
<evidence type="ECO:0000313" key="3">
    <source>
        <dbReference type="EMBL" id="CAK0867229.1"/>
    </source>
</evidence>
<evidence type="ECO:0000256" key="1">
    <source>
        <dbReference type="SAM" id="MobiDB-lite"/>
    </source>
</evidence>
<sequence length="533" mass="59492">MDANTTQIGKQLDFAFVGALAELGERRVPGDRKTAQEEREIARVRDVQSTTEVFDGRLKLRAMTARLLRVYRARMLASVVLEAAPISTFVLLDKLFRDLLWSLYYSQILAGFWACLQLMASHQGMPPEEVPVTLCPREQLVVEGIPDVHFAFVGLTAAEHKRYEHINTLLAEYGTPRLLEIGVRVGDVPAYVLEHNPELTYVGVDPYFDEGGEHYRGQVDYDIAMSRIERFGSRAEIYRGVLSQMPTEGRDNFTAVFIDGDHSFMSAYKDTKLSEQLVMNGGLIMGHDFTPWYYGIMYAATLASLRHGSLSLSEASEASPPSRGPGGEHQAGTLAEMPWVARKVSAQSQNTSDFIQAQSVSVEDDFSDPTVMLNNNVADVLSRRRPSANALISSGYFSKRDRQKCVKLLHLDDVEEPSLEVRLSVNSQSMELTQSLSFQERVSRQLTGSSTRPSPSGSSSASANIRKLFKEGTTGEMVQRQHMELFKMIRQIFADPQAPETDDVPGRASRASTGSVDNETRCCWRWGRLRVDA</sequence>
<protein>
    <submittedName>
        <fullName evidence="3">Uncharacterized protein</fullName>
    </submittedName>
</protein>
<dbReference type="InterPro" id="IPR029063">
    <property type="entry name" value="SAM-dependent_MTases_sf"/>
</dbReference>
<keyword evidence="2" id="KW-1133">Transmembrane helix</keyword>
<evidence type="ECO:0000256" key="2">
    <source>
        <dbReference type="SAM" id="Phobius"/>
    </source>
</evidence>
<dbReference type="Proteomes" id="UP001189429">
    <property type="component" value="Unassembled WGS sequence"/>
</dbReference>
<gene>
    <name evidence="3" type="ORF">PCOR1329_LOCUS54221</name>
</gene>